<dbReference type="PANTHER" id="PTHR13799:SF14">
    <property type="entry name" value="GTP CYCLOHYDROLASE 1 TYPE 2 HOMOLOG"/>
    <property type="match status" value="1"/>
</dbReference>
<evidence type="ECO:0000256" key="1">
    <source>
        <dbReference type="ARBA" id="ARBA00006964"/>
    </source>
</evidence>
<sequence>MTTLADVREVVEKLWPPERAEAWDAVGLIAGEPEAPVERILLAVDAVLETSQEALQVGADLLMVHHPLLLRGVSSVAADTPKGRIVTDLIRGRVGLLAAHTNADIVERGTSAELAARIGLEHSEPIVPNTASPTLGLGRVGLLPKEQSLGSLARSLAQRLPATATGIRVAGEYDRPIQRVAICGGAGDSLLEHPQVLRADAYITADLRHHPASEARDRHRMGAGPALIDLSHWASEWLWLPAAARELHESLPDVEVIVSELRTDPWDFSVPK</sequence>
<dbReference type="InterPro" id="IPR036069">
    <property type="entry name" value="DUF34/NIF3_sf"/>
</dbReference>
<dbReference type="PANTHER" id="PTHR13799">
    <property type="entry name" value="NGG1 INTERACTING FACTOR 3"/>
    <property type="match status" value="1"/>
</dbReference>
<keyword evidence="4 5" id="KW-0479">Metal-binding</keyword>
<evidence type="ECO:0000256" key="2">
    <source>
        <dbReference type="ARBA" id="ARBA00011643"/>
    </source>
</evidence>
<name>A0A9D2C999_9MICO</name>
<dbReference type="Pfam" id="PF01784">
    <property type="entry name" value="DUF34_NIF3"/>
    <property type="match status" value="1"/>
</dbReference>
<protein>
    <recommendedName>
        <fullName evidence="3">GTP cyclohydrolase 1 type 2 homolog</fullName>
    </recommendedName>
</protein>
<evidence type="ECO:0000313" key="6">
    <source>
        <dbReference type="EMBL" id="HIY67006.1"/>
    </source>
</evidence>
<gene>
    <name evidence="6" type="ORF">H9830_12105</name>
</gene>
<dbReference type="GO" id="GO:0046872">
    <property type="term" value="F:metal ion binding"/>
    <property type="evidence" value="ECO:0007669"/>
    <property type="project" value="UniProtKB-KW"/>
</dbReference>
<evidence type="ECO:0000256" key="5">
    <source>
        <dbReference type="PIRSR" id="PIRSR602678-1"/>
    </source>
</evidence>
<dbReference type="SUPFAM" id="SSF102705">
    <property type="entry name" value="NIF3 (NGG1p interacting factor 3)-like"/>
    <property type="match status" value="1"/>
</dbReference>
<comment type="caution">
    <text evidence="6">The sequence shown here is derived from an EMBL/GenBank/DDBJ whole genome shotgun (WGS) entry which is preliminary data.</text>
</comment>
<comment type="subunit">
    <text evidence="2">Homohexamer.</text>
</comment>
<feature type="binding site" evidence="5">
    <location>
        <position position="66"/>
    </location>
    <ligand>
        <name>a divalent metal cation</name>
        <dbReference type="ChEBI" id="CHEBI:60240"/>
        <label>1</label>
    </ligand>
</feature>
<proteinExistence type="inferred from homology"/>
<dbReference type="GO" id="GO:0005737">
    <property type="term" value="C:cytoplasm"/>
    <property type="evidence" value="ECO:0007669"/>
    <property type="project" value="TreeGrafter"/>
</dbReference>
<evidence type="ECO:0000256" key="3">
    <source>
        <dbReference type="ARBA" id="ARBA00022112"/>
    </source>
</evidence>
<dbReference type="Gene3D" id="3.40.1390.30">
    <property type="entry name" value="NIF3 (NGG1p interacting factor 3)-like"/>
    <property type="match status" value="2"/>
</dbReference>
<accession>A0A9D2C999</accession>
<dbReference type="Proteomes" id="UP000824005">
    <property type="component" value="Unassembled WGS sequence"/>
</dbReference>
<evidence type="ECO:0000313" key="7">
    <source>
        <dbReference type="Proteomes" id="UP000824005"/>
    </source>
</evidence>
<feature type="binding site" evidence="5">
    <location>
        <position position="104"/>
    </location>
    <ligand>
        <name>a divalent metal cation</name>
        <dbReference type="ChEBI" id="CHEBI:60240"/>
        <label>1</label>
    </ligand>
</feature>
<dbReference type="AlphaFoldDB" id="A0A9D2C999"/>
<feature type="binding site" evidence="5">
    <location>
        <position position="236"/>
    </location>
    <ligand>
        <name>a divalent metal cation</name>
        <dbReference type="ChEBI" id="CHEBI:60240"/>
        <label>1</label>
    </ligand>
</feature>
<feature type="binding site" evidence="5">
    <location>
        <position position="232"/>
    </location>
    <ligand>
        <name>a divalent metal cation</name>
        <dbReference type="ChEBI" id="CHEBI:60240"/>
        <label>1</label>
    </ligand>
</feature>
<comment type="similarity">
    <text evidence="1">Belongs to the GTP cyclohydrolase I type 2/NIF3 family.</text>
</comment>
<organism evidence="6 7">
    <name type="scientific">Candidatus Agrococcus pullicola</name>
    <dbReference type="NCBI Taxonomy" id="2838429"/>
    <lineage>
        <taxon>Bacteria</taxon>
        <taxon>Bacillati</taxon>
        <taxon>Actinomycetota</taxon>
        <taxon>Actinomycetes</taxon>
        <taxon>Micrococcales</taxon>
        <taxon>Microbacteriaceae</taxon>
        <taxon>Agrococcus</taxon>
    </lineage>
</organism>
<dbReference type="EMBL" id="DXDC01000365">
    <property type="protein sequence ID" value="HIY67006.1"/>
    <property type="molecule type" value="Genomic_DNA"/>
</dbReference>
<evidence type="ECO:0000256" key="4">
    <source>
        <dbReference type="ARBA" id="ARBA00022723"/>
    </source>
</evidence>
<dbReference type="FunFam" id="3.40.1390.30:FF:000001">
    <property type="entry name" value="GTP cyclohydrolase 1 type 2"/>
    <property type="match status" value="1"/>
</dbReference>
<dbReference type="NCBIfam" id="TIGR00486">
    <property type="entry name" value="YbgI_SA1388"/>
    <property type="match status" value="1"/>
</dbReference>
<reference evidence="6" key="2">
    <citation type="submission" date="2021-04" db="EMBL/GenBank/DDBJ databases">
        <authorList>
            <person name="Gilroy R."/>
        </authorList>
    </citation>
    <scope>NUCLEOTIDE SEQUENCE</scope>
    <source>
        <strain evidence="6">ChiGjej1B1-98</strain>
    </source>
</reference>
<dbReference type="InterPro" id="IPR002678">
    <property type="entry name" value="DUF34/NIF3"/>
</dbReference>
<reference evidence="6" key="1">
    <citation type="journal article" date="2021" name="PeerJ">
        <title>Extensive microbial diversity within the chicken gut microbiome revealed by metagenomics and culture.</title>
        <authorList>
            <person name="Gilroy R."/>
            <person name="Ravi A."/>
            <person name="Getino M."/>
            <person name="Pursley I."/>
            <person name="Horton D.L."/>
            <person name="Alikhan N.F."/>
            <person name="Baker D."/>
            <person name="Gharbi K."/>
            <person name="Hall N."/>
            <person name="Watson M."/>
            <person name="Adriaenssens E.M."/>
            <person name="Foster-Nyarko E."/>
            <person name="Jarju S."/>
            <person name="Secka A."/>
            <person name="Antonio M."/>
            <person name="Oren A."/>
            <person name="Chaudhuri R.R."/>
            <person name="La Ragione R."/>
            <person name="Hildebrand F."/>
            <person name="Pallen M.J."/>
        </authorList>
    </citation>
    <scope>NUCLEOTIDE SEQUENCE</scope>
    <source>
        <strain evidence="6">ChiGjej1B1-98</strain>
    </source>
</reference>
<feature type="binding site" evidence="5">
    <location>
        <position position="65"/>
    </location>
    <ligand>
        <name>a divalent metal cation</name>
        <dbReference type="ChEBI" id="CHEBI:60240"/>
        <label>1</label>
    </ligand>
</feature>